<sequence length="56" mass="6313">MVYLMADRTTVDLVPGFTRDVTGLGHHGTGDLEVQLRTDRYLERAQDLFRLSYAAA</sequence>
<dbReference type="EMBL" id="BNDY01000017">
    <property type="protein sequence ID" value="GHI40274.1"/>
    <property type="molecule type" value="Genomic_DNA"/>
</dbReference>
<organism evidence="1 2">
    <name type="scientific">Streptomyces violascens</name>
    <dbReference type="NCBI Taxonomy" id="67381"/>
    <lineage>
        <taxon>Bacteria</taxon>
        <taxon>Bacillati</taxon>
        <taxon>Actinomycetota</taxon>
        <taxon>Actinomycetes</taxon>
        <taxon>Kitasatosporales</taxon>
        <taxon>Streptomycetaceae</taxon>
        <taxon>Streptomyces</taxon>
    </lineage>
</organism>
<proteinExistence type="predicted"/>
<keyword evidence="2" id="KW-1185">Reference proteome</keyword>
<protein>
    <submittedName>
        <fullName evidence="1">Uncharacterized protein</fullName>
    </submittedName>
</protein>
<gene>
    <name evidence="1" type="ORF">Sviol_46820</name>
</gene>
<reference evidence="1" key="1">
    <citation type="submission" date="2024-05" db="EMBL/GenBank/DDBJ databases">
        <title>Whole genome shotgun sequence of Streptomyces violascens NBRC 12920.</title>
        <authorList>
            <person name="Komaki H."/>
            <person name="Tamura T."/>
        </authorList>
    </citation>
    <scope>NUCLEOTIDE SEQUENCE</scope>
    <source>
        <strain evidence="1">NBRC 12920</strain>
    </source>
</reference>
<accession>A0ABQ3QSL4</accession>
<evidence type="ECO:0000313" key="1">
    <source>
        <dbReference type="EMBL" id="GHI40274.1"/>
    </source>
</evidence>
<evidence type="ECO:0000313" key="2">
    <source>
        <dbReference type="Proteomes" id="UP001050808"/>
    </source>
</evidence>
<name>A0ABQ3QSL4_9ACTN</name>
<dbReference type="Proteomes" id="UP001050808">
    <property type="component" value="Unassembled WGS sequence"/>
</dbReference>
<comment type="caution">
    <text evidence="1">The sequence shown here is derived from an EMBL/GenBank/DDBJ whole genome shotgun (WGS) entry which is preliminary data.</text>
</comment>